<evidence type="ECO:0000313" key="1">
    <source>
        <dbReference type="EMBL" id="MCZ2721638.1"/>
    </source>
</evidence>
<evidence type="ECO:0000313" key="2">
    <source>
        <dbReference type="Proteomes" id="UP001149719"/>
    </source>
</evidence>
<dbReference type="PANTHER" id="PTHR48098">
    <property type="entry name" value="ENTEROCHELIN ESTERASE-RELATED"/>
    <property type="match status" value="1"/>
</dbReference>
<dbReference type="RefSeq" id="WP_269124568.1">
    <property type="nucleotide sequence ID" value="NZ_JAPUBN010000013.1"/>
</dbReference>
<name>A0ABT4JV26_9GAMM</name>
<dbReference type="InterPro" id="IPR050583">
    <property type="entry name" value="Mycobacterial_A85_antigen"/>
</dbReference>
<dbReference type="PANTHER" id="PTHR48098:SF1">
    <property type="entry name" value="DIACYLGLYCEROL ACYLTRANSFERASE_MYCOLYLTRANSFERASE AG85A"/>
    <property type="match status" value="1"/>
</dbReference>
<dbReference type="Pfam" id="PF00756">
    <property type="entry name" value="Esterase"/>
    <property type="match status" value="1"/>
</dbReference>
<dbReference type="Gene3D" id="3.40.50.1820">
    <property type="entry name" value="alpha/beta hydrolase"/>
    <property type="match status" value="1"/>
</dbReference>
<keyword evidence="2" id="KW-1185">Reference proteome</keyword>
<gene>
    <name evidence="1" type="ORF">O1D97_08210</name>
</gene>
<dbReference type="InterPro" id="IPR029058">
    <property type="entry name" value="AB_hydrolase_fold"/>
</dbReference>
<sequence>MTIKRLEVSNSCYTARNTQIITIHSSHLKRRQDVSIYNVDSKDSDVPIIILLHGVYGNHWVWMHLGGVHQVYEKLKQSHNLGEFILVMPSDGGFQDGSAYLPTRSHGNYEKWIMEDVLNGVINTVTGASPNSRVYLTGLSMGGYGALRLGAKYATNICGIAGHSSITHLSQLPLFTDTPLTEYTCEKEEDADILYWIQKNASQLPPLRLDCGEDDLLFDDNIKFSSELTRLNIPHQFDRLPGEHSWDYWNKNIQRSLLFFHNIEYPNSKIETI</sequence>
<dbReference type="Proteomes" id="UP001149719">
    <property type="component" value="Unassembled WGS sequence"/>
</dbReference>
<organism evidence="1 2">
    <name type="scientific">Marinomonas phaeophyticola</name>
    <dbReference type="NCBI Taxonomy" id="3004091"/>
    <lineage>
        <taxon>Bacteria</taxon>
        <taxon>Pseudomonadati</taxon>
        <taxon>Pseudomonadota</taxon>
        <taxon>Gammaproteobacteria</taxon>
        <taxon>Oceanospirillales</taxon>
        <taxon>Oceanospirillaceae</taxon>
        <taxon>Marinomonas</taxon>
    </lineage>
</organism>
<dbReference type="GO" id="GO:0016787">
    <property type="term" value="F:hydrolase activity"/>
    <property type="evidence" value="ECO:0007669"/>
    <property type="project" value="UniProtKB-KW"/>
</dbReference>
<dbReference type="EMBL" id="JAPUBN010000013">
    <property type="protein sequence ID" value="MCZ2721638.1"/>
    <property type="molecule type" value="Genomic_DNA"/>
</dbReference>
<protein>
    <submittedName>
        <fullName evidence="1">Alpha/beta fold hydrolase</fullName>
    </submittedName>
</protein>
<comment type="caution">
    <text evidence="1">The sequence shown here is derived from an EMBL/GenBank/DDBJ whole genome shotgun (WGS) entry which is preliminary data.</text>
</comment>
<proteinExistence type="predicted"/>
<accession>A0ABT4JV26</accession>
<dbReference type="SUPFAM" id="SSF53474">
    <property type="entry name" value="alpha/beta-Hydrolases"/>
    <property type="match status" value="1"/>
</dbReference>
<reference evidence="1" key="1">
    <citation type="submission" date="2022-12" db="EMBL/GenBank/DDBJ databases">
        <title>Marinomonas 15G1-11 sp. nov, isolated from marine algae.</title>
        <authorList>
            <person name="Butt M."/>
            <person name="Choi D.G."/>
            <person name="Kim J.M."/>
            <person name="Lee J.K."/>
            <person name="Baek J.H."/>
            <person name="Jeon C.O."/>
        </authorList>
    </citation>
    <scope>NUCLEOTIDE SEQUENCE</scope>
    <source>
        <strain evidence="1">15G1-11</strain>
    </source>
</reference>
<keyword evidence="1" id="KW-0378">Hydrolase</keyword>
<dbReference type="InterPro" id="IPR000801">
    <property type="entry name" value="Esterase-like"/>
</dbReference>